<name>A0A344U0M8_9ACTN</name>
<gene>
    <name evidence="2" type="ORF">C0216_14165</name>
</gene>
<dbReference type="InterPro" id="IPR046134">
    <property type="entry name" value="DUF6131"/>
</dbReference>
<dbReference type="Proteomes" id="UP000252004">
    <property type="component" value="Chromosome"/>
</dbReference>
<accession>A0A344U0M8</accession>
<dbReference type="Pfam" id="PF19626">
    <property type="entry name" value="DUF6131"/>
    <property type="match status" value="1"/>
</dbReference>
<keyword evidence="1" id="KW-1133">Transmembrane helix</keyword>
<evidence type="ECO:0000313" key="3">
    <source>
        <dbReference type="Proteomes" id="UP000252004"/>
    </source>
</evidence>
<evidence type="ECO:0000256" key="1">
    <source>
        <dbReference type="SAM" id="Phobius"/>
    </source>
</evidence>
<protein>
    <recommendedName>
        <fullName evidence="4">DUF4337 domain-containing protein</fullName>
    </recommendedName>
</protein>
<dbReference type="EMBL" id="CP030862">
    <property type="protein sequence ID" value="AXE24449.1"/>
    <property type="molecule type" value="Genomic_DNA"/>
</dbReference>
<evidence type="ECO:0000313" key="2">
    <source>
        <dbReference type="EMBL" id="AXE24449.1"/>
    </source>
</evidence>
<feature type="transmembrane region" description="Helical" evidence="1">
    <location>
        <begin position="41"/>
        <end position="61"/>
    </location>
</feature>
<dbReference type="AlphaFoldDB" id="A0A344U0M8"/>
<organism evidence="2 3">
    <name type="scientific">Streptomyces globosus</name>
    <dbReference type="NCBI Taxonomy" id="68209"/>
    <lineage>
        <taxon>Bacteria</taxon>
        <taxon>Bacillati</taxon>
        <taxon>Actinomycetota</taxon>
        <taxon>Actinomycetes</taxon>
        <taxon>Kitasatosporales</taxon>
        <taxon>Streptomycetaceae</taxon>
        <taxon>Streptomyces</taxon>
    </lineage>
</organism>
<keyword evidence="1" id="KW-0812">Transmembrane</keyword>
<feature type="transmembrane region" description="Helical" evidence="1">
    <location>
        <begin position="67"/>
        <end position="87"/>
    </location>
</feature>
<keyword evidence="3" id="KW-1185">Reference proteome</keyword>
<sequence>MVSGAGPGRGRAPETRGLRDAWLAPRGYTQSVPPRQRVQEVVVIALGVILLILGFVFGISILWTIGLILLVVGLVLWLLGAAGHAVGGRKHYW</sequence>
<reference evidence="2 3" key="1">
    <citation type="submission" date="2018-01" db="EMBL/GenBank/DDBJ databases">
        <title>Draft genome Sequence of streptomyces globosus LZH-48.</title>
        <authorList>
            <person name="Ran K."/>
            <person name="Li Z."/>
            <person name="Wei S."/>
            <person name="Dong R."/>
        </authorList>
    </citation>
    <scope>NUCLEOTIDE SEQUENCE [LARGE SCALE GENOMIC DNA]</scope>
    <source>
        <strain evidence="2 3">LZH-48</strain>
    </source>
</reference>
<proteinExistence type="predicted"/>
<keyword evidence="1" id="KW-0472">Membrane</keyword>
<dbReference type="KEGG" id="sgz:C0216_14165"/>
<evidence type="ECO:0008006" key="4">
    <source>
        <dbReference type="Google" id="ProtNLM"/>
    </source>
</evidence>